<feature type="transmembrane region" description="Helical" evidence="1">
    <location>
        <begin position="25"/>
        <end position="43"/>
    </location>
</feature>
<name>A0AAW1DMU5_9HEMI</name>
<keyword evidence="1" id="KW-0472">Membrane</keyword>
<proteinExistence type="predicted"/>
<gene>
    <name evidence="2" type="ORF">O3M35_000580</name>
</gene>
<reference evidence="2 3" key="1">
    <citation type="submission" date="2022-12" db="EMBL/GenBank/DDBJ databases">
        <title>Chromosome-level genome assembly of true bugs.</title>
        <authorList>
            <person name="Ma L."/>
            <person name="Li H."/>
        </authorList>
    </citation>
    <scope>NUCLEOTIDE SEQUENCE [LARGE SCALE GENOMIC DNA]</scope>
    <source>
        <strain evidence="2">Lab_2022b</strain>
    </source>
</reference>
<evidence type="ECO:0000313" key="2">
    <source>
        <dbReference type="EMBL" id="KAK9512071.1"/>
    </source>
</evidence>
<keyword evidence="3" id="KW-1185">Reference proteome</keyword>
<accession>A0AAW1DMU5</accession>
<evidence type="ECO:0000313" key="3">
    <source>
        <dbReference type="Proteomes" id="UP001461498"/>
    </source>
</evidence>
<keyword evidence="1" id="KW-1133">Transmembrane helix</keyword>
<sequence length="172" mass="19543">MDALDGCCSCADGTDLSIQESMQKVAITAIILGPIGFALHFWFKKKRLSKHLNKVQGKCAAIYKILHNDANKLKRKYEEEFQKSKVQDSRLNMQRLGSTDNFITSSLSNDNRMAISPPSTVDVKRLEHAVENLTHGMRITNKRLLQLSEQVLFLRKKLEDQSKQYSQSLSTV</sequence>
<organism evidence="2 3">
    <name type="scientific">Rhynocoris fuscipes</name>
    <dbReference type="NCBI Taxonomy" id="488301"/>
    <lineage>
        <taxon>Eukaryota</taxon>
        <taxon>Metazoa</taxon>
        <taxon>Ecdysozoa</taxon>
        <taxon>Arthropoda</taxon>
        <taxon>Hexapoda</taxon>
        <taxon>Insecta</taxon>
        <taxon>Pterygota</taxon>
        <taxon>Neoptera</taxon>
        <taxon>Paraneoptera</taxon>
        <taxon>Hemiptera</taxon>
        <taxon>Heteroptera</taxon>
        <taxon>Panheteroptera</taxon>
        <taxon>Cimicomorpha</taxon>
        <taxon>Reduviidae</taxon>
        <taxon>Harpactorinae</taxon>
        <taxon>Harpactorini</taxon>
        <taxon>Rhynocoris</taxon>
    </lineage>
</organism>
<dbReference type="Proteomes" id="UP001461498">
    <property type="component" value="Unassembled WGS sequence"/>
</dbReference>
<keyword evidence="1" id="KW-0812">Transmembrane</keyword>
<protein>
    <submittedName>
        <fullName evidence="2">Uncharacterized protein</fullName>
    </submittedName>
</protein>
<evidence type="ECO:0000256" key="1">
    <source>
        <dbReference type="SAM" id="Phobius"/>
    </source>
</evidence>
<dbReference type="AlphaFoldDB" id="A0AAW1DMU5"/>
<comment type="caution">
    <text evidence="2">The sequence shown here is derived from an EMBL/GenBank/DDBJ whole genome shotgun (WGS) entry which is preliminary data.</text>
</comment>
<dbReference type="EMBL" id="JAPXFL010000001">
    <property type="protein sequence ID" value="KAK9512071.1"/>
    <property type="molecule type" value="Genomic_DNA"/>
</dbReference>